<protein>
    <submittedName>
        <fullName evidence="3">SPRY domain-containing protein 3</fullName>
    </submittedName>
</protein>
<gene>
    <name evidence="3" type="primary">SPRYD3_1</name>
    <name evidence="3" type="ORF">PHYBOEH_000946</name>
</gene>
<evidence type="ECO:0000256" key="1">
    <source>
        <dbReference type="SAM" id="MobiDB-lite"/>
    </source>
</evidence>
<accession>A0A8T1WVZ5</accession>
<dbReference type="InterPro" id="IPR050618">
    <property type="entry name" value="Ubq-SigPath_Reg"/>
</dbReference>
<dbReference type="InterPro" id="IPR001870">
    <property type="entry name" value="B30.2/SPRY"/>
</dbReference>
<dbReference type="SMART" id="SM00449">
    <property type="entry name" value="SPRY"/>
    <property type="match status" value="1"/>
</dbReference>
<feature type="region of interest" description="Disordered" evidence="1">
    <location>
        <begin position="314"/>
        <end position="341"/>
    </location>
</feature>
<dbReference type="CDD" id="cd12885">
    <property type="entry name" value="SPRY_RanBP_like"/>
    <property type="match status" value="1"/>
</dbReference>
<comment type="caution">
    <text evidence="3">The sequence shown here is derived from an EMBL/GenBank/DDBJ whole genome shotgun (WGS) entry which is preliminary data.</text>
</comment>
<evidence type="ECO:0000313" key="4">
    <source>
        <dbReference type="Proteomes" id="UP000693981"/>
    </source>
</evidence>
<dbReference type="Pfam" id="PF00622">
    <property type="entry name" value="SPRY"/>
    <property type="match status" value="1"/>
</dbReference>
<reference evidence="3" key="1">
    <citation type="submission" date="2021-02" db="EMBL/GenBank/DDBJ databases">
        <authorList>
            <person name="Palmer J.M."/>
        </authorList>
    </citation>
    <scope>NUCLEOTIDE SEQUENCE</scope>
    <source>
        <strain evidence="3">SCRP23</strain>
    </source>
</reference>
<dbReference type="PANTHER" id="PTHR12864">
    <property type="entry name" value="RAN BINDING PROTEIN 9-RELATED"/>
    <property type="match status" value="1"/>
</dbReference>
<dbReference type="OrthoDB" id="258495at2759"/>
<organism evidence="3 4">
    <name type="scientific">Phytophthora boehmeriae</name>
    <dbReference type="NCBI Taxonomy" id="109152"/>
    <lineage>
        <taxon>Eukaryota</taxon>
        <taxon>Sar</taxon>
        <taxon>Stramenopiles</taxon>
        <taxon>Oomycota</taxon>
        <taxon>Peronosporomycetes</taxon>
        <taxon>Peronosporales</taxon>
        <taxon>Peronosporaceae</taxon>
        <taxon>Phytophthora</taxon>
    </lineage>
</organism>
<dbReference type="InterPro" id="IPR003877">
    <property type="entry name" value="SPRY_dom"/>
</dbReference>
<name>A0A8T1WVZ5_9STRA</name>
<proteinExistence type="predicted"/>
<evidence type="ECO:0000259" key="2">
    <source>
        <dbReference type="PROSITE" id="PS50188"/>
    </source>
</evidence>
<dbReference type="PROSITE" id="PS50188">
    <property type="entry name" value="B302_SPRY"/>
    <property type="match status" value="1"/>
</dbReference>
<sequence>MAPIHALDDEMVAQLLSFAASRDVEAFTCASKFIARAVLPRFPVWKALFCHRWETLNFRLSGARSGSVPLVISKQLRQLFPSVVSLHAQPVKPFEVTTFGFDGDILGDDRCVRSNVPFPTTFHVAVFKRKNPQSNGFEYHVGVISSGYFEISIAKRVKLSARRVHGEDVTTVGLVTALFPLVDRQPGWDFRSYGYHGDDGQMFHSNRGRQFGPAFGACDTIGCGVRRNVREGRSFVMFTNNGELVENGGNDVECVHEQWYPAVGLDSSDAIHVNFGQEPFAYDGVVDEMLNECVGKCDLVQKQLQWYAIHDSDGENLSSGSEGSETACSASPVDESDGYDEYGLVEDYDGTEWRRYAASDANSDTEVWWSEGEWSDGPE</sequence>
<feature type="compositionally biased region" description="Low complexity" evidence="1">
    <location>
        <begin position="315"/>
        <end position="325"/>
    </location>
</feature>
<dbReference type="InterPro" id="IPR044736">
    <property type="entry name" value="Gid1/RanBPM/SPLA_SPRY"/>
</dbReference>
<keyword evidence="4" id="KW-1185">Reference proteome</keyword>
<evidence type="ECO:0000313" key="3">
    <source>
        <dbReference type="EMBL" id="KAG7397301.1"/>
    </source>
</evidence>
<feature type="domain" description="B30.2/SPRY" evidence="2">
    <location>
        <begin position="71"/>
        <end position="280"/>
    </location>
</feature>
<dbReference type="EMBL" id="JAGDFL010000118">
    <property type="protein sequence ID" value="KAG7397301.1"/>
    <property type="molecule type" value="Genomic_DNA"/>
</dbReference>
<dbReference type="Proteomes" id="UP000693981">
    <property type="component" value="Unassembled WGS sequence"/>
</dbReference>
<dbReference type="AlphaFoldDB" id="A0A8T1WVZ5"/>